<dbReference type="InterPro" id="IPR009678">
    <property type="entry name" value="Phage_tail_completion_R"/>
</dbReference>
<dbReference type="OrthoDB" id="8564199at2"/>
<gene>
    <name evidence="1" type="ORF">CR938_00060</name>
</gene>
<name>A0A921P344_9GAMM</name>
<evidence type="ECO:0000313" key="1">
    <source>
        <dbReference type="EMBL" id="KAF1690910.1"/>
    </source>
</evidence>
<accession>A0A921P344</accession>
<sequence>MIKPAALRAALTAALPDLARDPDRLLVFIDAGSVVSTHAEGRSFEYRYTLNMIITDFTGDPDAVMIPLLDWVREHQPELMANWTHHERITFEVDVLANDAVDLSIALPLTERVGVHTDAEGGTAIEHYPEPPRWPAP</sequence>
<organism evidence="1 2">
    <name type="scientific">Pseudoxanthomonas taiwanensis</name>
    <dbReference type="NCBI Taxonomy" id="176598"/>
    <lineage>
        <taxon>Bacteria</taxon>
        <taxon>Pseudomonadati</taxon>
        <taxon>Pseudomonadota</taxon>
        <taxon>Gammaproteobacteria</taxon>
        <taxon>Lysobacterales</taxon>
        <taxon>Lysobacteraceae</taxon>
        <taxon>Pseudoxanthomonas</taxon>
    </lineage>
</organism>
<evidence type="ECO:0000313" key="2">
    <source>
        <dbReference type="Proteomes" id="UP000717981"/>
    </source>
</evidence>
<dbReference type="Proteomes" id="UP000717981">
    <property type="component" value="Unassembled WGS sequence"/>
</dbReference>
<dbReference type="RefSeq" id="WP_162123037.1">
    <property type="nucleotide sequence ID" value="NZ_PDWK01000001.1"/>
</dbReference>
<dbReference type="AlphaFoldDB" id="A0A921P344"/>
<reference evidence="1" key="1">
    <citation type="submission" date="2017-10" db="EMBL/GenBank/DDBJ databases">
        <title>Whole genome sequencing of members of genus Pseudoxanthomonas.</title>
        <authorList>
            <person name="Kumar S."/>
            <person name="Bansal K."/>
            <person name="Kaur A."/>
            <person name="Patil P."/>
            <person name="Sharma S."/>
            <person name="Patil P.B."/>
        </authorList>
    </citation>
    <scope>NUCLEOTIDE SEQUENCE</scope>
    <source>
        <strain evidence="1">DSM 22914</strain>
    </source>
</reference>
<comment type="caution">
    <text evidence="1">The sequence shown here is derived from an EMBL/GenBank/DDBJ whole genome shotgun (WGS) entry which is preliminary data.</text>
</comment>
<dbReference type="Pfam" id="PF06891">
    <property type="entry name" value="P2_Phage_GpR"/>
    <property type="match status" value="1"/>
</dbReference>
<dbReference type="EMBL" id="PDWK01000001">
    <property type="protein sequence ID" value="KAF1690910.1"/>
    <property type="molecule type" value="Genomic_DNA"/>
</dbReference>
<protein>
    <submittedName>
        <fullName evidence="1">Phage tail protein</fullName>
    </submittedName>
</protein>
<proteinExistence type="predicted"/>
<keyword evidence="2" id="KW-1185">Reference proteome</keyword>